<gene>
    <name evidence="4" type="ORF">UFOPK2510_00906</name>
    <name evidence="5" type="ORF">UFOPK2718_01125</name>
    <name evidence="6" type="ORF">UFOPK2936_00405</name>
    <name evidence="7" type="ORF">UFOPK3174_01034</name>
    <name evidence="8" type="ORF">UFOPK3328_00255</name>
    <name evidence="9" type="ORF">UFOPK3779_00720</name>
    <name evidence="10" type="ORF">UFOPK3913_01335</name>
    <name evidence="3" type="ORF">UFOPK4107_00849</name>
    <name evidence="11" type="ORF">UFOPK4403_00024</name>
</gene>
<feature type="compositionally biased region" description="Basic and acidic residues" evidence="1">
    <location>
        <begin position="1"/>
        <end position="25"/>
    </location>
</feature>
<keyword evidence="2" id="KW-1133">Transmembrane helix</keyword>
<dbReference type="EMBL" id="CAFBQX010000001">
    <property type="protein sequence ID" value="CAB5069573.1"/>
    <property type="molecule type" value="Genomic_DNA"/>
</dbReference>
<dbReference type="EMBL" id="CAEZZW010000001">
    <property type="protein sequence ID" value="CAB4774356.1"/>
    <property type="molecule type" value="Genomic_DNA"/>
</dbReference>
<proteinExistence type="predicted"/>
<evidence type="ECO:0000313" key="6">
    <source>
        <dbReference type="EMBL" id="CAB4774356.1"/>
    </source>
</evidence>
<feature type="transmembrane region" description="Helical" evidence="2">
    <location>
        <begin position="89"/>
        <end position="106"/>
    </location>
</feature>
<dbReference type="EMBL" id="CAESAE010000004">
    <property type="protein sequence ID" value="CAB4339122.1"/>
    <property type="molecule type" value="Genomic_DNA"/>
</dbReference>
<dbReference type="AlphaFoldDB" id="A0A6J5ZDE1"/>
<dbReference type="EMBL" id="CAFABH010000016">
    <property type="protein sequence ID" value="CAB4830509.1"/>
    <property type="molecule type" value="Genomic_DNA"/>
</dbReference>
<protein>
    <submittedName>
        <fullName evidence="3">Unannotated protein</fullName>
    </submittedName>
</protein>
<evidence type="ECO:0000313" key="3">
    <source>
        <dbReference type="EMBL" id="CAB4339122.1"/>
    </source>
</evidence>
<feature type="transmembrane region" description="Helical" evidence="2">
    <location>
        <begin position="112"/>
        <end position="132"/>
    </location>
</feature>
<dbReference type="Pfam" id="PF11241">
    <property type="entry name" value="DUF3043"/>
    <property type="match status" value="1"/>
</dbReference>
<evidence type="ECO:0000313" key="9">
    <source>
        <dbReference type="EMBL" id="CAB4943511.1"/>
    </source>
</evidence>
<dbReference type="EMBL" id="CAFBLD010000002">
    <property type="protein sequence ID" value="CAB4857237.1"/>
    <property type="molecule type" value="Genomic_DNA"/>
</dbReference>
<keyword evidence="2" id="KW-0472">Membrane</keyword>
<evidence type="ECO:0000313" key="5">
    <source>
        <dbReference type="EMBL" id="CAB4729239.1"/>
    </source>
</evidence>
<dbReference type="EMBL" id="CAEZXO010000005">
    <property type="protein sequence ID" value="CAB4694414.1"/>
    <property type="molecule type" value="Genomic_DNA"/>
</dbReference>
<keyword evidence="2" id="KW-0812">Transmembrane</keyword>
<sequence>MSPKTPDKSPENKGKATPSRKEAQAKRVVNSLAPATNRKEKKKQQSLTREQRVNARAAYMRGEESALPMRDRGPARRFVRNYVDSRRSVAEYLLPLLFVVLIISRITALQNAAVLLMYIVFLGALFEGFLLSKRIKKEVLARFPETSTRGLGTYAWSRSTQLRRLRAPKPQVKPGDKIS</sequence>
<evidence type="ECO:0000256" key="2">
    <source>
        <dbReference type="SAM" id="Phobius"/>
    </source>
</evidence>
<dbReference type="EMBL" id="CAEZYM010000010">
    <property type="protein sequence ID" value="CAB4729239.1"/>
    <property type="molecule type" value="Genomic_DNA"/>
</dbReference>
<dbReference type="EMBL" id="CAFBNH010000004">
    <property type="protein sequence ID" value="CAB4943511.1"/>
    <property type="molecule type" value="Genomic_DNA"/>
</dbReference>
<evidence type="ECO:0000313" key="10">
    <source>
        <dbReference type="EMBL" id="CAB4984148.1"/>
    </source>
</evidence>
<dbReference type="InterPro" id="IPR021403">
    <property type="entry name" value="DUF3043"/>
</dbReference>
<evidence type="ECO:0000313" key="4">
    <source>
        <dbReference type="EMBL" id="CAB4694414.1"/>
    </source>
</evidence>
<dbReference type="EMBL" id="CAFBOC010000016">
    <property type="protein sequence ID" value="CAB4984148.1"/>
    <property type="molecule type" value="Genomic_DNA"/>
</dbReference>
<evidence type="ECO:0000256" key="1">
    <source>
        <dbReference type="SAM" id="MobiDB-lite"/>
    </source>
</evidence>
<accession>A0A6J5ZDE1</accession>
<evidence type="ECO:0000313" key="8">
    <source>
        <dbReference type="EMBL" id="CAB4857237.1"/>
    </source>
</evidence>
<organism evidence="3">
    <name type="scientific">freshwater metagenome</name>
    <dbReference type="NCBI Taxonomy" id="449393"/>
    <lineage>
        <taxon>unclassified sequences</taxon>
        <taxon>metagenomes</taxon>
        <taxon>ecological metagenomes</taxon>
    </lineage>
</organism>
<evidence type="ECO:0000313" key="7">
    <source>
        <dbReference type="EMBL" id="CAB4830509.1"/>
    </source>
</evidence>
<evidence type="ECO:0000313" key="11">
    <source>
        <dbReference type="EMBL" id="CAB5069573.1"/>
    </source>
</evidence>
<name>A0A6J5ZDE1_9ZZZZ</name>
<reference evidence="3" key="1">
    <citation type="submission" date="2020-05" db="EMBL/GenBank/DDBJ databases">
        <authorList>
            <person name="Chiriac C."/>
            <person name="Salcher M."/>
            <person name="Ghai R."/>
            <person name="Kavagutti S V."/>
        </authorList>
    </citation>
    <scope>NUCLEOTIDE SEQUENCE</scope>
</reference>
<feature type="region of interest" description="Disordered" evidence="1">
    <location>
        <begin position="1"/>
        <end position="54"/>
    </location>
</feature>